<proteinExistence type="predicted"/>
<dbReference type="EMBL" id="KQ435775">
    <property type="protein sequence ID" value="KOX74966.1"/>
    <property type="molecule type" value="Genomic_DNA"/>
</dbReference>
<evidence type="ECO:0000256" key="1">
    <source>
        <dbReference type="SAM" id="Phobius"/>
    </source>
</evidence>
<keyword evidence="1" id="KW-0812">Transmembrane</keyword>
<evidence type="ECO:0000313" key="2">
    <source>
        <dbReference type="EMBL" id="KOX74966.1"/>
    </source>
</evidence>
<feature type="transmembrane region" description="Helical" evidence="1">
    <location>
        <begin position="133"/>
        <end position="150"/>
    </location>
</feature>
<protein>
    <submittedName>
        <fullName evidence="2">Uncharacterized protein</fullName>
    </submittedName>
</protein>
<organism evidence="2 3">
    <name type="scientific">Melipona quadrifasciata</name>
    <dbReference type="NCBI Taxonomy" id="166423"/>
    <lineage>
        <taxon>Eukaryota</taxon>
        <taxon>Metazoa</taxon>
        <taxon>Ecdysozoa</taxon>
        <taxon>Arthropoda</taxon>
        <taxon>Hexapoda</taxon>
        <taxon>Insecta</taxon>
        <taxon>Pterygota</taxon>
        <taxon>Neoptera</taxon>
        <taxon>Endopterygota</taxon>
        <taxon>Hymenoptera</taxon>
        <taxon>Apocrita</taxon>
        <taxon>Aculeata</taxon>
        <taxon>Apoidea</taxon>
        <taxon>Anthophila</taxon>
        <taxon>Apidae</taxon>
        <taxon>Melipona</taxon>
    </lineage>
</organism>
<gene>
    <name evidence="2" type="ORF">WN51_12650</name>
</gene>
<keyword evidence="1" id="KW-0472">Membrane</keyword>
<dbReference type="Proteomes" id="UP000053105">
    <property type="component" value="Unassembled WGS sequence"/>
</dbReference>
<keyword evidence="3" id="KW-1185">Reference proteome</keyword>
<name>A0A0M9A295_9HYME</name>
<sequence>MDQRGRIVENRRMSQPLTSYLHTGVNLSSGSPVCPCLFRGELYLQHTRTTNDNDATRRDGSGMTGWGKFQVRRDEESGEVGNALKARVKCDNRAVGRKRRILTQPVGPFYAILLRQELEWTETLARKPSEKMVNLWVLALILALRAISGYM</sequence>
<reference evidence="2 3" key="1">
    <citation type="submission" date="2015-07" db="EMBL/GenBank/DDBJ databases">
        <title>The genome of Melipona quadrifasciata.</title>
        <authorList>
            <person name="Pan H."/>
            <person name="Kapheim K."/>
        </authorList>
    </citation>
    <scope>NUCLEOTIDE SEQUENCE [LARGE SCALE GENOMIC DNA]</scope>
    <source>
        <strain evidence="2">0111107301</strain>
        <tissue evidence="2">Whole body</tissue>
    </source>
</reference>
<accession>A0A0M9A295</accession>
<evidence type="ECO:0000313" key="3">
    <source>
        <dbReference type="Proteomes" id="UP000053105"/>
    </source>
</evidence>
<dbReference type="AlphaFoldDB" id="A0A0M9A295"/>
<keyword evidence="1" id="KW-1133">Transmembrane helix</keyword>